<accession>A0ABT6YYF7</accession>
<dbReference type="Pfam" id="PF14103">
    <property type="entry name" value="DUF4276"/>
    <property type="match status" value="1"/>
</dbReference>
<name>A0ABT6YYF7_9BACT</name>
<organism evidence="1 2">
    <name type="scientific">Flectobacillus rivi</name>
    <dbReference type="NCBI Taxonomy" id="2984209"/>
    <lineage>
        <taxon>Bacteria</taxon>
        <taxon>Pseudomonadati</taxon>
        <taxon>Bacteroidota</taxon>
        <taxon>Cytophagia</taxon>
        <taxon>Cytophagales</taxon>
        <taxon>Flectobacillaceae</taxon>
        <taxon>Flectobacillus</taxon>
    </lineage>
</organism>
<reference evidence="1 2" key="1">
    <citation type="submission" date="2023-05" db="EMBL/GenBank/DDBJ databases">
        <title>Novel species of genus Flectobacillus isolated from stream in China.</title>
        <authorList>
            <person name="Lu H."/>
        </authorList>
    </citation>
    <scope>NUCLEOTIDE SEQUENCE [LARGE SCALE GENOMIC DNA]</scope>
    <source>
        <strain evidence="1 2">LFS242W</strain>
    </source>
</reference>
<dbReference type="InterPro" id="IPR025455">
    <property type="entry name" value="DUF4276"/>
</dbReference>
<keyword evidence="2" id="KW-1185">Reference proteome</keyword>
<evidence type="ECO:0000313" key="2">
    <source>
        <dbReference type="Proteomes" id="UP001225761"/>
    </source>
</evidence>
<comment type="caution">
    <text evidence="1">The sequence shown here is derived from an EMBL/GenBank/DDBJ whole genome shotgun (WGS) entry which is preliminary data.</text>
</comment>
<dbReference type="RefSeq" id="WP_283380588.1">
    <property type="nucleotide sequence ID" value="NZ_JASHIE010000002.1"/>
</dbReference>
<dbReference type="EMBL" id="JASHIE010000002">
    <property type="protein sequence ID" value="MDI9873444.1"/>
    <property type="molecule type" value="Genomic_DNA"/>
</dbReference>
<gene>
    <name evidence="1" type="ORF">QM481_02850</name>
</gene>
<evidence type="ECO:0000313" key="1">
    <source>
        <dbReference type="EMBL" id="MDI9873444.1"/>
    </source>
</evidence>
<protein>
    <submittedName>
        <fullName evidence="1">DUF4276 family protein</fullName>
    </submittedName>
</protein>
<proteinExistence type="predicted"/>
<sequence>MKDLYFVVEGETEKEFVDRLLIPYLYQRGISSHIQSVIISMKGGGHGFNNIKHFGNTIEPLLYYQNEPIITTMIDHSGINSEQKLPNHLRCIQHNDTEQRISCMEESLKNYVNSIKPYPNFIPNILRHEFETLLFANPSEGFDLEDEEIKSKILDLKSGYKSIEDINSNPENFPSKRLERIYAASGKKYNKVVDGIDIAELTGLETILEYCPRFAAWLENIISLVLAS</sequence>
<dbReference type="Proteomes" id="UP001225761">
    <property type="component" value="Unassembled WGS sequence"/>
</dbReference>